<organism evidence="1 2">
    <name type="scientific">Thalassotalea euphylliae</name>
    <dbReference type="NCBI Taxonomy" id="1655234"/>
    <lineage>
        <taxon>Bacteria</taxon>
        <taxon>Pseudomonadati</taxon>
        <taxon>Pseudomonadota</taxon>
        <taxon>Gammaproteobacteria</taxon>
        <taxon>Alteromonadales</taxon>
        <taxon>Colwelliaceae</taxon>
        <taxon>Thalassotalea</taxon>
    </lineage>
</organism>
<accession>A0A3E0U461</accession>
<sequence length="270" mass="30990">MFFVFRLDKAHNESTSYLQHNQYYLMKHRSQLTLQLFTLLASMLLACKAISAEPKLAKIDVLVEDAYPLQYMHRGNYQGLMAEQVKSVLQKANLGEYQFKLIPWPRAVEQAKTAPNTLIVGLARTPSREQDYQWVTPVVSLDYNFYSTAQVMQSKEITEHSIKSMRVGTVINSMLDQHIRASGFTQIHAVPFAEQNFDKLMNNRIDVIPASSSHFMESCVLTRHDCHRFVKVLPVDIETKTLWLAASQTTHKELIKRLREAAQVKPPLLP</sequence>
<protein>
    <recommendedName>
        <fullName evidence="3">Solute-binding protein family 3/N-terminal domain-containing protein</fullName>
    </recommendedName>
</protein>
<reference evidence="2" key="1">
    <citation type="submission" date="2018-08" db="EMBL/GenBank/DDBJ databases">
        <title>Thalassotalea euphylliae genome.</title>
        <authorList>
            <person name="Summers S."/>
            <person name="Rice S.A."/>
            <person name="Freckelton M.L."/>
            <person name="Nedved B.T."/>
            <person name="Hadfield M.G."/>
        </authorList>
    </citation>
    <scope>NUCLEOTIDE SEQUENCE [LARGE SCALE GENOMIC DNA]</scope>
    <source>
        <strain evidence="2">H3</strain>
    </source>
</reference>
<keyword evidence="2" id="KW-1185">Reference proteome</keyword>
<dbReference type="EMBL" id="QUOT01000001">
    <property type="protein sequence ID" value="REL31353.1"/>
    <property type="molecule type" value="Genomic_DNA"/>
</dbReference>
<comment type="caution">
    <text evidence="1">The sequence shown here is derived from an EMBL/GenBank/DDBJ whole genome shotgun (WGS) entry which is preliminary data.</text>
</comment>
<evidence type="ECO:0000313" key="1">
    <source>
        <dbReference type="EMBL" id="REL31353.1"/>
    </source>
</evidence>
<dbReference type="AlphaFoldDB" id="A0A3E0U461"/>
<evidence type="ECO:0000313" key="2">
    <source>
        <dbReference type="Proteomes" id="UP000256899"/>
    </source>
</evidence>
<gene>
    <name evidence="1" type="ORF">DXX94_11865</name>
</gene>
<dbReference type="Proteomes" id="UP000256899">
    <property type="component" value="Unassembled WGS sequence"/>
</dbReference>
<dbReference type="PANTHER" id="PTHR38834">
    <property type="entry name" value="PERIPLASMIC SUBSTRATE BINDING PROTEIN FAMILY 3"/>
    <property type="match status" value="1"/>
</dbReference>
<dbReference type="SUPFAM" id="SSF53850">
    <property type="entry name" value="Periplasmic binding protein-like II"/>
    <property type="match status" value="1"/>
</dbReference>
<proteinExistence type="predicted"/>
<dbReference type="Gene3D" id="3.40.190.10">
    <property type="entry name" value="Periplasmic binding protein-like II"/>
    <property type="match status" value="2"/>
</dbReference>
<dbReference type="PANTHER" id="PTHR38834:SF3">
    <property type="entry name" value="SOLUTE-BINDING PROTEIN FAMILY 3_N-TERMINAL DOMAIN-CONTAINING PROTEIN"/>
    <property type="match status" value="1"/>
</dbReference>
<name>A0A3E0U461_9GAMM</name>
<evidence type="ECO:0008006" key="3">
    <source>
        <dbReference type="Google" id="ProtNLM"/>
    </source>
</evidence>